<dbReference type="AlphaFoldDB" id="A0A7D9D622"/>
<feature type="region of interest" description="Disordered" evidence="2">
    <location>
        <begin position="25"/>
        <end position="73"/>
    </location>
</feature>
<dbReference type="InterPro" id="IPR037524">
    <property type="entry name" value="PA14/GLEYA"/>
</dbReference>
<comment type="caution">
    <text evidence="3">The sequence shown here is derived from an EMBL/GenBank/DDBJ whole genome shotgun (WGS) entry which is preliminary data.</text>
</comment>
<dbReference type="EMBL" id="CACRXK020000006">
    <property type="protein sequence ID" value="CAB3976645.1"/>
    <property type="molecule type" value="Genomic_DNA"/>
</dbReference>
<gene>
    <name evidence="3" type="ORF">PACLA_8A004391</name>
</gene>
<reference evidence="3" key="1">
    <citation type="submission" date="2020-04" db="EMBL/GenBank/DDBJ databases">
        <authorList>
            <person name="Alioto T."/>
            <person name="Alioto T."/>
            <person name="Gomez Garrido J."/>
        </authorList>
    </citation>
    <scope>NUCLEOTIDE SEQUENCE</scope>
    <source>
        <strain evidence="3">A484AB</strain>
    </source>
</reference>
<feature type="compositionally biased region" description="Basic and acidic residues" evidence="2">
    <location>
        <begin position="432"/>
        <end position="441"/>
    </location>
</feature>
<dbReference type="InterPro" id="IPR011658">
    <property type="entry name" value="PA14_dom"/>
</dbReference>
<name>A0A7D9D622_PARCT</name>
<evidence type="ECO:0000313" key="3">
    <source>
        <dbReference type="EMBL" id="CAB3976645.1"/>
    </source>
</evidence>
<dbReference type="Gene3D" id="2.60.120.260">
    <property type="entry name" value="Galactose-binding domain-like"/>
    <property type="match status" value="1"/>
</dbReference>
<feature type="compositionally biased region" description="Low complexity" evidence="2">
    <location>
        <begin position="41"/>
        <end position="55"/>
    </location>
</feature>
<organism evidence="3 4">
    <name type="scientific">Paramuricea clavata</name>
    <name type="common">Red gorgonian</name>
    <name type="synonym">Violescent sea-whip</name>
    <dbReference type="NCBI Taxonomy" id="317549"/>
    <lineage>
        <taxon>Eukaryota</taxon>
        <taxon>Metazoa</taxon>
        <taxon>Cnidaria</taxon>
        <taxon>Anthozoa</taxon>
        <taxon>Octocorallia</taxon>
        <taxon>Malacalcyonacea</taxon>
        <taxon>Plexauridae</taxon>
        <taxon>Paramuricea</taxon>
    </lineage>
</organism>
<dbReference type="InterPro" id="IPR052387">
    <property type="entry name" value="Fibrocystin"/>
</dbReference>
<proteinExistence type="predicted"/>
<dbReference type="PANTHER" id="PTHR46769:SF2">
    <property type="entry name" value="FIBROCYSTIN-L ISOFORM 2 PRECURSOR-RELATED"/>
    <property type="match status" value="1"/>
</dbReference>
<evidence type="ECO:0000256" key="2">
    <source>
        <dbReference type="SAM" id="MobiDB-lite"/>
    </source>
</evidence>
<dbReference type="PROSITE" id="PS51820">
    <property type="entry name" value="PA14"/>
    <property type="match status" value="4"/>
</dbReference>
<feature type="region of interest" description="Disordered" evidence="2">
    <location>
        <begin position="430"/>
        <end position="449"/>
    </location>
</feature>
<accession>A0A7D9D622</accession>
<dbReference type="SUPFAM" id="SSF56988">
    <property type="entry name" value="Anthrax protective antigen"/>
    <property type="match status" value="4"/>
</dbReference>
<dbReference type="Pfam" id="PF07691">
    <property type="entry name" value="PA14"/>
    <property type="match status" value="2"/>
</dbReference>
<sequence>MKEGGGGDHLSIGVRYPDGKFDRPITKNIFLSPVPPGAPETSGTSTTSGTTSGTSADDTNQPTVDNEPSGQPAAAKNGVVYELWRNIGTNFISKLKEDPRFPSNPDKIEVLPNFESAKNFANNYGARLKTYYRAPSTGVYIFYLAGDDQCELWISKDNAEVNARRILAFAPNQWTSPNQYDKFPASQVSGPIKLERGRVYFMQAFVKEGGGGDHVAVGVKLPNRKTERPIQNSNLFVGPNVPPLPPSGTPASSAEETTGGAPAEITAIINCDDKMVLYADGAQVGNDNGKWFMSKLYKFPVTTKVVAIHGINGGGPAGIIGSFSTGLVTDASWRCSNTLIPEWQSPDFDDSKWPSAVVFRRAAVSRGPKIASQAKWIWTSTHNDWNVYCRSVLVKPPPPPSASSSKPPVAQQGVTMDVWKNIPGSNVYQLKQDPRFPDKPDTSTVVPNMATPVNTMDKYGLRLTAYYRAPETGGYIFSIASDDQCEFWLSTDETATNAKYIMGLAANTWTSHKQFNKFPNRQIAKPIQLQQGKVYFMQALLKEIGGGDHLTVKVKLPSGVEKIPLGGEDVFTGVPPLPTKPDGSPVTPPASSLPERGVTLQTFLNIGGLTLDRLLNNPKFKSNSPDSTKTLPSLVSPINVANNYGVRMTTYYVAPETGQYIFYVAGDDQCRLSVSTNDNPINLRRIVQFRKRLWTRPNQWEKDPSQKSAPVTLSQGQVYYIEALMKERSGGDHISVGVKLPSGVLQRPISNNDVYIKPPATDTAGVEGTEAPENGVIFERWSNIRSSLLSRLLVNPRFPARPDVSTKIAQLVQPRNIANNFGARLTTYYVAPRTGLYTFYVAGDDQSRLALSSDDKPENLKILVWFPKRRWTRPNKFNQ</sequence>
<dbReference type="PANTHER" id="PTHR46769">
    <property type="entry name" value="POLYCYSTIC KIDNEY AND HEPATIC DISEASE 1 (AUTOSOMAL RECESSIVE)-LIKE 1"/>
    <property type="match status" value="1"/>
</dbReference>
<keyword evidence="1" id="KW-0732">Signal</keyword>
<evidence type="ECO:0000256" key="1">
    <source>
        <dbReference type="ARBA" id="ARBA00022729"/>
    </source>
</evidence>
<keyword evidence="4" id="KW-1185">Reference proteome</keyword>
<feature type="region of interest" description="Disordered" evidence="2">
    <location>
        <begin position="231"/>
        <end position="258"/>
    </location>
</feature>
<dbReference type="OrthoDB" id="166585at2759"/>
<dbReference type="Proteomes" id="UP001152795">
    <property type="component" value="Unassembled WGS sequence"/>
</dbReference>
<evidence type="ECO:0000313" key="4">
    <source>
        <dbReference type="Proteomes" id="UP001152795"/>
    </source>
</evidence>
<feature type="compositionally biased region" description="Polar residues" evidence="2">
    <location>
        <begin position="56"/>
        <end position="69"/>
    </location>
</feature>
<dbReference type="Gene3D" id="2.60.120.1560">
    <property type="match status" value="3"/>
</dbReference>
<protein>
    <submittedName>
        <fullName evidence="3">Uncharacterized protein</fullName>
    </submittedName>
</protein>
<dbReference type="SMART" id="SM00758">
    <property type="entry name" value="PA14"/>
    <property type="match status" value="3"/>
</dbReference>
<feature type="region of interest" description="Disordered" evidence="2">
    <location>
        <begin position="1"/>
        <end position="20"/>
    </location>
</feature>